<dbReference type="PANTHER" id="PTHR24020">
    <property type="entry name" value="COLLAGEN ALPHA"/>
    <property type="match status" value="1"/>
</dbReference>
<dbReference type="PANTHER" id="PTHR24020:SF20">
    <property type="entry name" value="PH DOMAIN-CONTAINING PROTEIN"/>
    <property type="match status" value="1"/>
</dbReference>
<dbReference type="EMBL" id="BRXW01000355">
    <property type="protein sequence ID" value="GMH47260.1"/>
    <property type="molecule type" value="Genomic_DNA"/>
</dbReference>
<dbReference type="PROSITE" id="PS50234">
    <property type="entry name" value="VWFA"/>
    <property type="match status" value="1"/>
</dbReference>
<feature type="signal peptide" evidence="2">
    <location>
        <begin position="1"/>
        <end position="20"/>
    </location>
</feature>
<dbReference type="Pfam" id="PF00092">
    <property type="entry name" value="VWA"/>
    <property type="match status" value="1"/>
</dbReference>
<dbReference type="Gene3D" id="3.40.50.410">
    <property type="entry name" value="von Willebrand factor, type A domain"/>
    <property type="match status" value="1"/>
</dbReference>
<comment type="caution">
    <text evidence="4">The sequence shown here is derived from an EMBL/GenBank/DDBJ whole genome shotgun (WGS) entry which is preliminary data.</text>
</comment>
<protein>
    <recommendedName>
        <fullName evidence="3">VWFA domain-containing protein</fullName>
    </recommendedName>
</protein>
<dbReference type="PRINTS" id="PR00453">
    <property type="entry name" value="VWFADOMAIN"/>
</dbReference>
<feature type="transmembrane region" description="Helical" evidence="1">
    <location>
        <begin position="351"/>
        <end position="369"/>
    </location>
</feature>
<proteinExistence type="predicted"/>
<accession>A0A9W6ZBT1</accession>
<reference evidence="5" key="1">
    <citation type="journal article" date="2023" name="Commun. Biol.">
        <title>Genome analysis of Parmales, the sister group of diatoms, reveals the evolutionary specialization of diatoms from phago-mixotrophs to photoautotrophs.</title>
        <authorList>
            <person name="Ban H."/>
            <person name="Sato S."/>
            <person name="Yoshikawa S."/>
            <person name="Yamada K."/>
            <person name="Nakamura Y."/>
            <person name="Ichinomiya M."/>
            <person name="Sato N."/>
            <person name="Blanc-Mathieu R."/>
            <person name="Endo H."/>
            <person name="Kuwata A."/>
            <person name="Ogata H."/>
        </authorList>
    </citation>
    <scope>NUCLEOTIDE SEQUENCE [LARGE SCALE GENOMIC DNA]</scope>
    <source>
        <strain evidence="5">NIES 3700</strain>
    </source>
</reference>
<feature type="domain" description="VWFA" evidence="3">
    <location>
        <begin position="58"/>
        <end position="250"/>
    </location>
</feature>
<name>A0A9W6ZBT1_9STRA</name>
<evidence type="ECO:0000313" key="4">
    <source>
        <dbReference type="EMBL" id="GMH47260.1"/>
    </source>
</evidence>
<feature type="transmembrane region" description="Helical" evidence="1">
    <location>
        <begin position="375"/>
        <end position="393"/>
    </location>
</feature>
<feature type="chain" id="PRO_5041000516" description="VWFA domain-containing protein" evidence="2">
    <location>
        <begin position="21"/>
        <end position="477"/>
    </location>
</feature>
<keyword evidence="5" id="KW-1185">Reference proteome</keyword>
<dbReference type="CDD" id="cd01450">
    <property type="entry name" value="vWFA_subfamily_ECM"/>
    <property type="match status" value="1"/>
</dbReference>
<evidence type="ECO:0000259" key="3">
    <source>
        <dbReference type="PROSITE" id="PS50234"/>
    </source>
</evidence>
<dbReference type="InterPro" id="IPR002035">
    <property type="entry name" value="VWF_A"/>
</dbReference>
<dbReference type="Proteomes" id="UP001165122">
    <property type="component" value="Unassembled WGS sequence"/>
</dbReference>
<evidence type="ECO:0000256" key="2">
    <source>
        <dbReference type="SAM" id="SignalP"/>
    </source>
</evidence>
<evidence type="ECO:0000313" key="5">
    <source>
        <dbReference type="Proteomes" id="UP001165122"/>
    </source>
</evidence>
<organism evidence="4 5">
    <name type="scientific">Triparma laevis f. longispina</name>
    <dbReference type="NCBI Taxonomy" id="1714387"/>
    <lineage>
        <taxon>Eukaryota</taxon>
        <taxon>Sar</taxon>
        <taxon>Stramenopiles</taxon>
        <taxon>Ochrophyta</taxon>
        <taxon>Bolidophyceae</taxon>
        <taxon>Parmales</taxon>
        <taxon>Triparmaceae</taxon>
        <taxon>Triparma</taxon>
    </lineage>
</organism>
<keyword evidence="1" id="KW-0812">Transmembrane</keyword>
<gene>
    <name evidence="4" type="ORF">TrLO_g8669</name>
</gene>
<dbReference type="InterPro" id="IPR050525">
    <property type="entry name" value="ECM_Assembly_Org"/>
</dbReference>
<dbReference type="SMART" id="SM00327">
    <property type="entry name" value="VWA"/>
    <property type="match status" value="1"/>
</dbReference>
<dbReference type="InterPro" id="IPR036465">
    <property type="entry name" value="vWFA_dom_sf"/>
</dbReference>
<keyword evidence="1" id="KW-0472">Membrane</keyword>
<keyword evidence="1" id="KW-1133">Transmembrane helix</keyword>
<evidence type="ECO:0000256" key="1">
    <source>
        <dbReference type="SAM" id="Phobius"/>
    </source>
</evidence>
<keyword evidence="2" id="KW-0732">Signal</keyword>
<dbReference type="SUPFAM" id="SSF53300">
    <property type="entry name" value="vWA-like"/>
    <property type="match status" value="1"/>
</dbReference>
<feature type="transmembrane region" description="Helical" evidence="1">
    <location>
        <begin position="307"/>
        <end position="330"/>
    </location>
</feature>
<sequence>MKGGLLVLVVFALLALSARAVDWGGCEVLNGNPPANPVVDPAVHTCETNQTACDGKADVVFVMDGSGSITAGKYQEAREFLKSLAMSFPMDPDLVNVGFVQYAGTSGFSTCDSVSGTCNADVLNAFKVQTLTGDAPQICAALDMDYLGGGTPILLGLQVAHCALKGGRDVPKFIVFITDGQPGGADEPIIALAEQIRNESTTIFAITIEGGDEPLMAQIATPPASQHAFVSTDFPSLLQGNFTKRFVENIECVPPPPRNEPRCECWYKPDLLVCPLVQEALDFECGGGYGSFDYECTQEQQDEENNLYIIFNILAWVYKFVFVMSLRLLFNCHTIDLGKRSFLCFDFVPNAYLFLFVVNLGLVLATYLSRCYAPVWAVFFIIFLHIDIVVCLADRYMNIKRKAPPPVAPPRSNLELFAYTNNKKSWKEKAYNTVELRGAKKAESKLASGKKRYEKAQAQRKESIKKKGFSMKGAGLI</sequence>
<dbReference type="AlphaFoldDB" id="A0A9W6ZBT1"/>
<dbReference type="OrthoDB" id="6132182at2759"/>